<dbReference type="InterPro" id="IPR000212">
    <property type="entry name" value="DNA_helicase_UvrD/REP"/>
</dbReference>
<dbReference type="EMBL" id="PFPO01000058">
    <property type="protein sequence ID" value="PIZ98882.1"/>
    <property type="molecule type" value="Genomic_DNA"/>
</dbReference>
<dbReference type="Proteomes" id="UP000230405">
    <property type="component" value="Unassembled WGS sequence"/>
</dbReference>
<dbReference type="EC" id="5.6.2.4" evidence="13"/>
<dbReference type="GO" id="GO:0003677">
    <property type="term" value="F:DNA binding"/>
    <property type="evidence" value="ECO:0007669"/>
    <property type="project" value="UniProtKB-KW"/>
</dbReference>
<name>A0A2M7VEE1_9BACT</name>
<evidence type="ECO:0000256" key="9">
    <source>
        <dbReference type="ARBA" id="ARBA00023125"/>
    </source>
</evidence>
<dbReference type="GO" id="GO:0004527">
    <property type="term" value="F:exonuclease activity"/>
    <property type="evidence" value="ECO:0007669"/>
    <property type="project" value="UniProtKB-KW"/>
</dbReference>
<dbReference type="Pfam" id="PF00580">
    <property type="entry name" value="UvrD-helicase"/>
    <property type="match status" value="1"/>
</dbReference>
<comment type="similarity">
    <text evidence="1">Belongs to the helicase family. UvrD subfamily.</text>
</comment>
<organism evidence="18 19">
    <name type="scientific">Candidatus Komeilibacteria bacterium CG_4_10_14_0_2_um_filter_37_10</name>
    <dbReference type="NCBI Taxonomy" id="1974470"/>
    <lineage>
        <taxon>Bacteria</taxon>
        <taxon>Candidatus Komeiliibacteriota</taxon>
    </lineage>
</organism>
<dbReference type="Pfam" id="PF12705">
    <property type="entry name" value="PDDEXK_1"/>
    <property type="match status" value="1"/>
</dbReference>
<evidence type="ECO:0000256" key="14">
    <source>
        <dbReference type="ARBA" id="ARBA00048988"/>
    </source>
</evidence>
<feature type="domain" description="UvrD-like helicase ATP-binding" evidence="16">
    <location>
        <begin position="3"/>
        <end position="320"/>
    </location>
</feature>
<evidence type="ECO:0000259" key="17">
    <source>
        <dbReference type="PROSITE" id="PS51217"/>
    </source>
</evidence>
<dbReference type="InterPro" id="IPR011604">
    <property type="entry name" value="PDDEXK-like_dom_sf"/>
</dbReference>
<keyword evidence="9" id="KW-0238">DNA-binding</keyword>
<dbReference type="InterPro" id="IPR011335">
    <property type="entry name" value="Restrct_endonuc-II-like"/>
</dbReference>
<reference evidence="19" key="1">
    <citation type="submission" date="2017-09" db="EMBL/GenBank/DDBJ databases">
        <title>Depth-based differentiation of microbial function through sediment-hosted aquifers and enrichment of novel symbionts in the deep terrestrial subsurface.</title>
        <authorList>
            <person name="Probst A.J."/>
            <person name="Ladd B."/>
            <person name="Jarett J.K."/>
            <person name="Geller-Mcgrath D.E."/>
            <person name="Sieber C.M.K."/>
            <person name="Emerson J.B."/>
            <person name="Anantharaman K."/>
            <person name="Thomas B.C."/>
            <person name="Malmstrom R."/>
            <person name="Stieglmeier M."/>
            <person name="Klingl A."/>
            <person name="Woyke T."/>
            <person name="Ryan C.M."/>
            <person name="Banfield J.F."/>
        </authorList>
    </citation>
    <scope>NUCLEOTIDE SEQUENCE [LARGE SCALE GENOMIC DNA]</scope>
</reference>
<evidence type="ECO:0000256" key="11">
    <source>
        <dbReference type="ARBA" id="ARBA00023235"/>
    </source>
</evidence>
<keyword evidence="10" id="KW-0234">DNA repair</keyword>
<dbReference type="AlphaFoldDB" id="A0A2M7VEE1"/>
<evidence type="ECO:0000256" key="8">
    <source>
        <dbReference type="ARBA" id="ARBA00022840"/>
    </source>
</evidence>
<evidence type="ECO:0000259" key="16">
    <source>
        <dbReference type="PROSITE" id="PS51198"/>
    </source>
</evidence>
<dbReference type="InterPro" id="IPR014016">
    <property type="entry name" value="UvrD-like_ATP-bd"/>
</dbReference>
<comment type="catalytic activity">
    <reaction evidence="14">
        <text>ATP + H2O = ADP + phosphate + H(+)</text>
        <dbReference type="Rhea" id="RHEA:13065"/>
        <dbReference type="ChEBI" id="CHEBI:15377"/>
        <dbReference type="ChEBI" id="CHEBI:15378"/>
        <dbReference type="ChEBI" id="CHEBI:30616"/>
        <dbReference type="ChEBI" id="CHEBI:43474"/>
        <dbReference type="ChEBI" id="CHEBI:456216"/>
        <dbReference type="EC" id="5.6.2.4"/>
    </reaction>
</comment>
<protein>
    <recommendedName>
        <fullName evidence="13">DNA 3'-5' helicase</fullName>
        <ecNumber evidence="13">5.6.2.4</ecNumber>
    </recommendedName>
</protein>
<keyword evidence="4" id="KW-0227">DNA damage</keyword>
<dbReference type="InterPro" id="IPR038726">
    <property type="entry name" value="PDDEXK_AddAB-type"/>
</dbReference>
<evidence type="ECO:0000256" key="3">
    <source>
        <dbReference type="ARBA" id="ARBA00022741"/>
    </source>
</evidence>
<proteinExistence type="inferred from homology"/>
<evidence type="ECO:0000256" key="5">
    <source>
        <dbReference type="ARBA" id="ARBA00022801"/>
    </source>
</evidence>
<dbReference type="CDD" id="cd17932">
    <property type="entry name" value="DEXQc_UvrD"/>
    <property type="match status" value="1"/>
</dbReference>
<evidence type="ECO:0000256" key="10">
    <source>
        <dbReference type="ARBA" id="ARBA00023204"/>
    </source>
</evidence>
<dbReference type="Gene3D" id="3.90.320.10">
    <property type="match status" value="1"/>
</dbReference>
<dbReference type="GO" id="GO:0000725">
    <property type="term" value="P:recombinational repair"/>
    <property type="evidence" value="ECO:0007669"/>
    <property type="project" value="TreeGrafter"/>
</dbReference>
<evidence type="ECO:0000256" key="7">
    <source>
        <dbReference type="ARBA" id="ARBA00022839"/>
    </source>
</evidence>
<dbReference type="Gene3D" id="1.10.10.160">
    <property type="match status" value="1"/>
</dbReference>
<dbReference type="InterPro" id="IPR027417">
    <property type="entry name" value="P-loop_NTPase"/>
</dbReference>
<evidence type="ECO:0000256" key="12">
    <source>
        <dbReference type="ARBA" id="ARBA00034617"/>
    </source>
</evidence>
<feature type="binding site" evidence="15">
    <location>
        <begin position="24"/>
        <end position="31"/>
    </location>
    <ligand>
        <name>ATP</name>
        <dbReference type="ChEBI" id="CHEBI:30616"/>
    </ligand>
</feature>
<dbReference type="PROSITE" id="PS51198">
    <property type="entry name" value="UVRD_HELICASE_ATP_BIND"/>
    <property type="match status" value="1"/>
</dbReference>
<keyword evidence="6 15" id="KW-0347">Helicase</keyword>
<dbReference type="SUPFAM" id="SSF52540">
    <property type="entry name" value="P-loop containing nucleoside triphosphate hydrolases"/>
    <property type="match status" value="1"/>
</dbReference>
<keyword evidence="5 15" id="KW-0378">Hydrolase</keyword>
<evidence type="ECO:0000256" key="1">
    <source>
        <dbReference type="ARBA" id="ARBA00009922"/>
    </source>
</evidence>
<evidence type="ECO:0000256" key="4">
    <source>
        <dbReference type="ARBA" id="ARBA00022763"/>
    </source>
</evidence>
<accession>A0A2M7VEE1</accession>
<evidence type="ECO:0000313" key="19">
    <source>
        <dbReference type="Proteomes" id="UP000230405"/>
    </source>
</evidence>
<dbReference type="GO" id="GO:0043138">
    <property type="term" value="F:3'-5' DNA helicase activity"/>
    <property type="evidence" value="ECO:0007669"/>
    <property type="project" value="UniProtKB-EC"/>
</dbReference>
<keyword evidence="3 15" id="KW-0547">Nucleotide-binding</keyword>
<sequence>MEIKLNQEQLAAVTHGEGPLLIVAGAGTGKTAVITQRFSWLLKNKQLQSDQVLALTFTEKAAEEMEIRLDQELPYGYLDLWISTFHAFCQKVLANHALDIGLPANFKVVTPTEAWLLVRQHLYDFSLDYYRPLGNPTKFIHALLQHFSRAKDELIYPENYLQYAEQLKSDLDNALTTKSKRGKKKVITDDQGAKEMEADRIREIAQAYQLYQKILLDNNCLDFGDLLSYTLQLFQKRPNILKKYREQFKYILVDEFQDTNYAQYSLLKLLASPSNNLTVVGDDDQSIYKFRGASIANIMQFKKDFPQAQEVYLINNYRSRQNILDISYQFIQQNNPYRLEVQLGKTNKLSKRLLASSGELGLIEQYWATDLDSEVNWVVNKIISLYNQEPDAKWSDFAILVRANDATRPFQEALDRAELPNYFVASTGLYRQKIVKDIVAYLKCLDNYHESPALWRILNLPFWQLADEQLIKVVHYAYQKQISLYESLSQAPRELKLDQTFVIGLQKIVTLMQKHTTAAKSKKVWEIVYAFLADSGYLAYVNQQTEKEKQQLFYYLNTFYQKIRSWQQNTEESTVKNFINLYNMELESGEQGALSFDPDMGPDTVKLMTIHGSKGLEFKYVFVVNLVEQRFPTIERREPIELPDDLVKEVVPAGDVHVQEERRLFYVAMTRAQQGLFLTGGLDYGGVRKKKPSRFLAELGMAVNNLAEVVNDVQPIAKPDTTKLFTLPKHFSYSQLKTFATCPLQYYYQYVLKMPIKGNASFSYGKSLHNTLQDFYILVKERAGQHQGDLFGPGKTKTIGNLVSWAELVELYERHWLNDWYDDAVQMQKKKKQGQVTLRVYYDSISPAISVPLFLEQEFFCRVGDYKIKGVIDRIDPTVSGQVHIIDYKTGKYKEKLTADDKEQLLIYQIAAQEVLGMQVEQLTYHYLDENKQQSFIGTPRELEKVKQNILEVIEQIKTADFSACPEYHCQYCAFADLCDHQQ</sequence>
<dbReference type="GO" id="GO:0005524">
    <property type="term" value="F:ATP binding"/>
    <property type="evidence" value="ECO:0007669"/>
    <property type="project" value="UniProtKB-UniRule"/>
</dbReference>
<dbReference type="InterPro" id="IPR013986">
    <property type="entry name" value="DExx_box_DNA_helicase_dom_sf"/>
</dbReference>
<evidence type="ECO:0000256" key="6">
    <source>
        <dbReference type="ARBA" id="ARBA00022806"/>
    </source>
</evidence>
<dbReference type="PANTHER" id="PTHR11070">
    <property type="entry name" value="UVRD / RECB / PCRA DNA HELICASE FAMILY MEMBER"/>
    <property type="match status" value="1"/>
</dbReference>
<comment type="caution">
    <text evidence="18">The sequence shown here is derived from an EMBL/GenBank/DDBJ whole genome shotgun (WGS) entry which is preliminary data.</text>
</comment>
<comment type="catalytic activity">
    <reaction evidence="12">
        <text>Couples ATP hydrolysis with the unwinding of duplex DNA by translocating in the 3'-5' direction.</text>
        <dbReference type="EC" id="5.6.2.4"/>
    </reaction>
</comment>
<evidence type="ECO:0000313" key="18">
    <source>
        <dbReference type="EMBL" id="PIZ98882.1"/>
    </source>
</evidence>
<gene>
    <name evidence="18" type="ORF">COX77_03150</name>
</gene>
<dbReference type="SUPFAM" id="SSF52980">
    <property type="entry name" value="Restriction endonuclease-like"/>
    <property type="match status" value="1"/>
</dbReference>
<dbReference type="Gene3D" id="3.40.50.300">
    <property type="entry name" value="P-loop containing nucleotide triphosphate hydrolases"/>
    <property type="match status" value="3"/>
</dbReference>
<keyword evidence="11" id="KW-0413">Isomerase</keyword>
<dbReference type="Gene3D" id="1.10.486.10">
    <property type="entry name" value="PCRA, domain 4"/>
    <property type="match status" value="1"/>
</dbReference>
<evidence type="ECO:0000256" key="13">
    <source>
        <dbReference type="ARBA" id="ARBA00034808"/>
    </source>
</evidence>
<dbReference type="InterPro" id="IPR014017">
    <property type="entry name" value="DNA_helicase_UvrD-like_C"/>
</dbReference>
<keyword evidence="7" id="KW-0269">Exonuclease</keyword>
<dbReference type="PANTHER" id="PTHR11070:SF2">
    <property type="entry name" value="ATP-DEPENDENT DNA HELICASE SRS2"/>
    <property type="match status" value="1"/>
</dbReference>
<dbReference type="Pfam" id="PF13361">
    <property type="entry name" value="UvrD_C"/>
    <property type="match status" value="1"/>
</dbReference>
<feature type="domain" description="UvrD-like helicase C-terminal" evidence="17">
    <location>
        <begin position="321"/>
        <end position="615"/>
    </location>
</feature>
<keyword evidence="8 15" id="KW-0067">ATP-binding</keyword>
<evidence type="ECO:0000256" key="15">
    <source>
        <dbReference type="PROSITE-ProRule" id="PRU00560"/>
    </source>
</evidence>
<evidence type="ECO:0000256" key="2">
    <source>
        <dbReference type="ARBA" id="ARBA00022722"/>
    </source>
</evidence>
<dbReference type="PROSITE" id="PS51217">
    <property type="entry name" value="UVRD_HELICASE_CTER"/>
    <property type="match status" value="1"/>
</dbReference>
<keyword evidence="2" id="KW-0540">Nuclease</keyword>